<evidence type="ECO:0000256" key="4">
    <source>
        <dbReference type="ARBA" id="ARBA00023163"/>
    </source>
</evidence>
<evidence type="ECO:0000256" key="2">
    <source>
        <dbReference type="ARBA" id="ARBA00023015"/>
    </source>
</evidence>
<name>A0A3B9IQE1_9PROT</name>
<comment type="similarity">
    <text evidence="1">Belongs to the LysR transcriptional regulatory family.</text>
</comment>
<evidence type="ECO:0000256" key="5">
    <source>
        <dbReference type="SAM" id="MobiDB-lite"/>
    </source>
</evidence>
<dbReference type="Pfam" id="PF00126">
    <property type="entry name" value="HTH_1"/>
    <property type="match status" value="1"/>
</dbReference>
<evidence type="ECO:0000313" key="8">
    <source>
        <dbReference type="Proteomes" id="UP000257706"/>
    </source>
</evidence>
<keyword evidence="3" id="KW-0238">DNA-binding</keyword>
<feature type="compositionally biased region" description="Gly residues" evidence="5">
    <location>
        <begin position="48"/>
        <end position="62"/>
    </location>
</feature>
<dbReference type="GO" id="GO:0043565">
    <property type="term" value="F:sequence-specific DNA binding"/>
    <property type="evidence" value="ECO:0007669"/>
    <property type="project" value="TreeGrafter"/>
</dbReference>
<dbReference type="GO" id="GO:0006351">
    <property type="term" value="P:DNA-templated transcription"/>
    <property type="evidence" value="ECO:0007669"/>
    <property type="project" value="TreeGrafter"/>
</dbReference>
<keyword evidence="2" id="KW-0805">Transcription regulation</keyword>
<evidence type="ECO:0000256" key="1">
    <source>
        <dbReference type="ARBA" id="ARBA00009437"/>
    </source>
</evidence>
<proteinExistence type="inferred from homology"/>
<dbReference type="InterPro" id="IPR036388">
    <property type="entry name" value="WH-like_DNA-bd_sf"/>
</dbReference>
<dbReference type="SUPFAM" id="SSF46785">
    <property type="entry name" value="Winged helix' DNA-binding domain"/>
    <property type="match status" value="1"/>
</dbReference>
<dbReference type="InterPro" id="IPR058163">
    <property type="entry name" value="LysR-type_TF_proteobact-type"/>
</dbReference>
<evidence type="ECO:0000259" key="6">
    <source>
        <dbReference type="PROSITE" id="PS50931"/>
    </source>
</evidence>
<organism evidence="7 8">
    <name type="scientific">Tistrella mobilis</name>
    <dbReference type="NCBI Taxonomy" id="171437"/>
    <lineage>
        <taxon>Bacteria</taxon>
        <taxon>Pseudomonadati</taxon>
        <taxon>Pseudomonadota</taxon>
        <taxon>Alphaproteobacteria</taxon>
        <taxon>Geminicoccales</taxon>
        <taxon>Geminicoccaceae</taxon>
        <taxon>Tistrella</taxon>
    </lineage>
</organism>
<dbReference type="CDD" id="cd08432">
    <property type="entry name" value="PBP2_GcdR_TrpI_HvrB_AmpR_like"/>
    <property type="match status" value="1"/>
</dbReference>
<dbReference type="Gene3D" id="3.40.190.10">
    <property type="entry name" value="Periplasmic binding protein-like II"/>
    <property type="match status" value="2"/>
</dbReference>
<dbReference type="AlphaFoldDB" id="A0A3B9IQE1"/>
<sequence length="454" mass="48892">MAFRWGRGRIRFQKGQGGVRRASRGGAVRDADRRGHRPGARRPESGRGGRSAPGGRCAGQGRSGPQTAVPPTERRRAAGPCRGPTGRGTWFVSGVHDTVLRLRRAGPGRDGAFLAHSLNQAEPGSGRTRAAPRTGSTCVSQPPLRRRRLPPLLALRHFEAAARLGGFSRAAEELGVTAAAVSQQVRQLEDWLGRPLFARHARGVEMTEYARRLQPALTDQFDQLETEIRRVQEVTSEFGLTVSTLASFAGRWLLPRMERLTAALGGRQVSLLAASTLADFNRDGVDVAVRYGGGRYPGLVAHRILPGRMVVVCAPAMAARLRSPADLARVTLLHDEIDPAGNFVDPGWTDFLRHHGLSGVDGGRGPRYGLTFLCLDAAAAGMGAAIVPLGLAVDALVTGALVRPFAESLDVPHDYWVVYPEDREGARPIRDFLTWIQAEAECQLKALPPPRGGG</sequence>
<feature type="domain" description="HTH lysR-type" evidence="6">
    <location>
        <begin position="150"/>
        <end position="207"/>
    </location>
</feature>
<dbReference type="InterPro" id="IPR000847">
    <property type="entry name" value="LysR_HTH_N"/>
</dbReference>
<dbReference type="Proteomes" id="UP000257706">
    <property type="component" value="Unassembled WGS sequence"/>
</dbReference>
<feature type="region of interest" description="Disordered" evidence="5">
    <location>
        <begin position="1"/>
        <end position="90"/>
    </location>
</feature>
<dbReference type="SUPFAM" id="SSF53850">
    <property type="entry name" value="Periplasmic binding protein-like II"/>
    <property type="match status" value="1"/>
</dbReference>
<evidence type="ECO:0000256" key="3">
    <source>
        <dbReference type="ARBA" id="ARBA00023125"/>
    </source>
</evidence>
<reference evidence="7 8" key="1">
    <citation type="journal article" date="2018" name="Nat. Biotechnol.">
        <title>A standardized bacterial taxonomy based on genome phylogeny substantially revises the tree of life.</title>
        <authorList>
            <person name="Parks D.H."/>
            <person name="Chuvochina M."/>
            <person name="Waite D.W."/>
            <person name="Rinke C."/>
            <person name="Skarshewski A."/>
            <person name="Chaumeil P.A."/>
            <person name="Hugenholtz P."/>
        </authorList>
    </citation>
    <scope>NUCLEOTIDE SEQUENCE [LARGE SCALE GENOMIC DNA]</scope>
    <source>
        <strain evidence="7">UBA8739</strain>
    </source>
</reference>
<dbReference type="GO" id="GO:0003700">
    <property type="term" value="F:DNA-binding transcription factor activity"/>
    <property type="evidence" value="ECO:0007669"/>
    <property type="project" value="InterPro"/>
</dbReference>
<dbReference type="Gene3D" id="1.10.10.10">
    <property type="entry name" value="Winged helix-like DNA-binding domain superfamily/Winged helix DNA-binding domain"/>
    <property type="match status" value="1"/>
</dbReference>
<comment type="caution">
    <text evidence="7">The sequence shown here is derived from an EMBL/GenBank/DDBJ whole genome shotgun (WGS) entry which is preliminary data.</text>
</comment>
<feature type="region of interest" description="Disordered" evidence="5">
    <location>
        <begin position="121"/>
        <end position="143"/>
    </location>
</feature>
<gene>
    <name evidence="7" type="ORF">DCK97_22015</name>
</gene>
<protein>
    <recommendedName>
        <fullName evidence="6">HTH lysR-type domain-containing protein</fullName>
    </recommendedName>
</protein>
<evidence type="ECO:0000313" key="7">
    <source>
        <dbReference type="EMBL" id="HAE50094.1"/>
    </source>
</evidence>
<accession>A0A3B9IQE1</accession>
<dbReference type="PANTHER" id="PTHR30537:SF26">
    <property type="entry name" value="GLYCINE CLEAVAGE SYSTEM TRANSCRIPTIONAL ACTIVATOR"/>
    <property type="match status" value="1"/>
</dbReference>
<dbReference type="PROSITE" id="PS50931">
    <property type="entry name" value="HTH_LYSR"/>
    <property type="match status" value="1"/>
</dbReference>
<dbReference type="InterPro" id="IPR005119">
    <property type="entry name" value="LysR_subst-bd"/>
</dbReference>
<dbReference type="PRINTS" id="PR00039">
    <property type="entry name" value="HTHLYSR"/>
</dbReference>
<feature type="compositionally biased region" description="Basic residues" evidence="5">
    <location>
        <begin position="1"/>
        <end position="12"/>
    </location>
</feature>
<dbReference type="EMBL" id="DMAI01000356">
    <property type="protein sequence ID" value="HAE50094.1"/>
    <property type="molecule type" value="Genomic_DNA"/>
</dbReference>
<dbReference type="Pfam" id="PF03466">
    <property type="entry name" value="LysR_substrate"/>
    <property type="match status" value="1"/>
</dbReference>
<dbReference type="PANTHER" id="PTHR30537">
    <property type="entry name" value="HTH-TYPE TRANSCRIPTIONAL REGULATOR"/>
    <property type="match status" value="1"/>
</dbReference>
<dbReference type="InterPro" id="IPR036390">
    <property type="entry name" value="WH_DNA-bd_sf"/>
</dbReference>
<keyword evidence="4" id="KW-0804">Transcription</keyword>